<evidence type="ECO:0000313" key="5">
    <source>
        <dbReference type="Proteomes" id="UP000809431"/>
    </source>
</evidence>
<feature type="domain" description="Serine aminopeptidase S33" evidence="2">
    <location>
        <begin position="30"/>
        <end position="265"/>
    </location>
</feature>
<organism evidence="4 5">
    <name type="scientific">Jeongeupia naejangsanensis</name>
    <dbReference type="NCBI Taxonomy" id="613195"/>
    <lineage>
        <taxon>Bacteria</taxon>
        <taxon>Pseudomonadati</taxon>
        <taxon>Pseudomonadota</taxon>
        <taxon>Betaproteobacteria</taxon>
        <taxon>Neisseriales</taxon>
        <taxon>Chitinibacteraceae</taxon>
        <taxon>Jeongeupia</taxon>
    </lineage>
</organism>
<feature type="domain" description="Methyltransferase" evidence="3">
    <location>
        <begin position="273"/>
        <end position="580"/>
    </location>
</feature>
<dbReference type="Pfam" id="PF12147">
    <property type="entry name" value="Methyltransf_20"/>
    <property type="match status" value="1"/>
</dbReference>
<dbReference type="RefSeq" id="WP_203536111.1">
    <property type="nucleotide sequence ID" value="NZ_JAESND010000001.1"/>
</dbReference>
<comment type="caution">
    <text evidence="4">The sequence shown here is derived from an EMBL/GenBank/DDBJ whole genome shotgun (WGS) entry which is preliminary data.</text>
</comment>
<accession>A0ABS2BFN0</accession>
<dbReference type="InterPro" id="IPR022744">
    <property type="entry name" value="MeTrfase_dom_put"/>
</dbReference>
<dbReference type="InterPro" id="IPR029063">
    <property type="entry name" value="SAM-dependent_MTases_sf"/>
</dbReference>
<keyword evidence="4" id="KW-0378">Hydrolase</keyword>
<feature type="region of interest" description="Disordered" evidence="1">
    <location>
        <begin position="585"/>
        <end position="615"/>
    </location>
</feature>
<evidence type="ECO:0000259" key="2">
    <source>
        <dbReference type="Pfam" id="PF12146"/>
    </source>
</evidence>
<dbReference type="InterPro" id="IPR051044">
    <property type="entry name" value="MAG_DAG_Lipase"/>
</dbReference>
<dbReference type="CDD" id="cd02440">
    <property type="entry name" value="AdoMet_MTases"/>
    <property type="match status" value="1"/>
</dbReference>
<dbReference type="SUPFAM" id="SSF53474">
    <property type="entry name" value="alpha/beta-Hydrolases"/>
    <property type="match status" value="1"/>
</dbReference>
<name>A0ABS2BFN0_9NEIS</name>
<dbReference type="GO" id="GO:0008168">
    <property type="term" value="F:methyltransferase activity"/>
    <property type="evidence" value="ECO:0007669"/>
    <property type="project" value="UniProtKB-KW"/>
</dbReference>
<dbReference type="PANTHER" id="PTHR11614">
    <property type="entry name" value="PHOSPHOLIPASE-RELATED"/>
    <property type="match status" value="1"/>
</dbReference>
<keyword evidence="5" id="KW-1185">Reference proteome</keyword>
<dbReference type="InterPro" id="IPR022742">
    <property type="entry name" value="Hydrolase_4"/>
</dbReference>
<dbReference type="Gene3D" id="3.40.50.1820">
    <property type="entry name" value="alpha/beta hydrolase"/>
    <property type="match status" value="1"/>
</dbReference>
<reference evidence="4 5" key="1">
    <citation type="submission" date="2021-01" db="EMBL/GenBank/DDBJ databases">
        <title>Draft Genome Sequence and Polyhydroxyalkanoate Biosynthetic Potential of Jeongeupia naejangsanensis Type Strain DSM 24253.</title>
        <authorList>
            <person name="Turrini P."/>
            <person name="Artuso I."/>
            <person name="Lugli G.A."/>
            <person name="Frangipani E."/>
            <person name="Ventura M."/>
            <person name="Visca P."/>
        </authorList>
    </citation>
    <scope>NUCLEOTIDE SEQUENCE [LARGE SCALE GENOMIC DNA]</scope>
    <source>
        <strain evidence="4 5">DSM 24253</strain>
    </source>
</reference>
<proteinExistence type="predicted"/>
<evidence type="ECO:0000313" key="4">
    <source>
        <dbReference type="EMBL" id="MBM3114418.1"/>
    </source>
</evidence>
<keyword evidence="4" id="KW-0489">Methyltransferase</keyword>
<evidence type="ECO:0000256" key="1">
    <source>
        <dbReference type="SAM" id="MobiDB-lite"/>
    </source>
</evidence>
<evidence type="ECO:0000259" key="3">
    <source>
        <dbReference type="Pfam" id="PF12147"/>
    </source>
</evidence>
<dbReference type="Pfam" id="PF12146">
    <property type="entry name" value="Hydrolase_4"/>
    <property type="match status" value="1"/>
</dbReference>
<dbReference type="SUPFAM" id="SSF53335">
    <property type="entry name" value="S-adenosyl-L-methionine-dependent methyltransferases"/>
    <property type="match status" value="1"/>
</dbReference>
<sequence length="615" mass="68407">MRHAEEHQFQTFDQQALFYRHWPAVEGGRPGRVIVLFHRGHEHSGRLQHIVDELDLPDVPMFAWDARGHGRSPGERGFSPSLATSVRDVDEFVRHAARVAGVPLDAVTVIAQSVGAVLVSTWVHDYAPKIRGIVLASPAFKVKLYVPLARPGLRLMEKLRGNFFVNSYVKAKFLTHDPERIASYESDPLITRPIASHILLALYEAADRVVADAGAITVSTQLLISGADWVVHHGPQHEFFDRLGSTVKEKHVLGGFYHDTLGEKDRHLAFDKIRVFLDRLYATMPSVPDLLAADRQGYTASEYRALQQPLSPLSPKALYYGATRLNMRTLGSLSRGIKLGFDTGFDSGSTLDYVYRNSIEGTTPLGKLADRIYLDSVGWRGIRVRKQHLQQLITQAADALREAHTTIRVVDIAAGHGRYVLDALTGIPDAEHILLRDYSPINVEAGGRLIAERGLTAKARFVQGDAFDRDSLSSLTPRPTLAIVSGLYELFPDNPPILASLKGLADAVPEGGYLVYTNQPWHPQLELIARSLTSHRSHQPWVMRRRTQQEMDQLVEAAGFEKLTQRIDEWGVFTVSLARRKREDALPTATTHDAATACPSDPPDPTHATTYPRTL</sequence>
<gene>
    <name evidence="4" type="ORF">JMJ54_01135</name>
</gene>
<dbReference type="EMBL" id="JAESND010000001">
    <property type="protein sequence ID" value="MBM3114418.1"/>
    <property type="molecule type" value="Genomic_DNA"/>
</dbReference>
<dbReference type="GO" id="GO:0016787">
    <property type="term" value="F:hydrolase activity"/>
    <property type="evidence" value="ECO:0007669"/>
    <property type="project" value="UniProtKB-KW"/>
</dbReference>
<keyword evidence="4" id="KW-0808">Transferase</keyword>
<dbReference type="Gene3D" id="3.40.50.150">
    <property type="entry name" value="Vaccinia Virus protein VP39"/>
    <property type="match status" value="1"/>
</dbReference>
<dbReference type="Proteomes" id="UP000809431">
    <property type="component" value="Unassembled WGS sequence"/>
</dbReference>
<dbReference type="InterPro" id="IPR029058">
    <property type="entry name" value="AB_hydrolase_fold"/>
</dbReference>
<protein>
    <submittedName>
        <fullName evidence="4">Bifunctional alpha/beta hydrolase/class I SAM-dependent methyltransferase</fullName>
    </submittedName>
</protein>
<dbReference type="GO" id="GO:0032259">
    <property type="term" value="P:methylation"/>
    <property type="evidence" value="ECO:0007669"/>
    <property type="project" value="UniProtKB-KW"/>
</dbReference>